<reference evidence="8" key="1">
    <citation type="submission" date="2025-08" db="UniProtKB">
        <authorList>
            <consortium name="RefSeq"/>
        </authorList>
    </citation>
    <scope>IDENTIFICATION</scope>
</reference>
<dbReference type="SMART" id="SM00209">
    <property type="entry name" value="TSP1"/>
    <property type="match status" value="1"/>
</dbReference>
<keyword evidence="2" id="KW-1015">Disulfide bond</keyword>
<dbReference type="Pfam" id="PF19028">
    <property type="entry name" value="TSP1_spondin"/>
    <property type="match status" value="1"/>
</dbReference>
<name>A0A3Q0IWP2_DIACI</name>
<feature type="non-terminal residue" evidence="8">
    <location>
        <position position="1"/>
    </location>
</feature>
<feature type="domain" description="Spondin-like TSP1" evidence="5">
    <location>
        <begin position="3"/>
        <end position="54"/>
    </location>
</feature>
<dbReference type="InterPro" id="IPR044004">
    <property type="entry name" value="TSP1_spondin_dom"/>
</dbReference>
<dbReference type="AlphaFoldDB" id="A0A3Q0IWP2"/>
<dbReference type="KEGG" id="dci:103508772"/>
<dbReference type="STRING" id="121845.A0A3Q0IWP2"/>
<dbReference type="PANTHER" id="PTHR20920:SF5">
    <property type="entry name" value="SMB DOMAIN-CONTAINING PROTEIN"/>
    <property type="match status" value="1"/>
</dbReference>
<evidence type="ECO:0000313" key="7">
    <source>
        <dbReference type="Proteomes" id="UP000079169"/>
    </source>
</evidence>
<dbReference type="PaxDb" id="121845-A0A3Q0IWP2"/>
<dbReference type="Gene3D" id="2.20.100.10">
    <property type="entry name" value="Thrombospondin type-1 (TSP1) repeat"/>
    <property type="match status" value="1"/>
</dbReference>
<keyword evidence="4" id="KW-0472">Membrane</keyword>
<dbReference type="Pfam" id="PF25031">
    <property type="entry name" value="SBSPON_C"/>
    <property type="match status" value="1"/>
</dbReference>
<sequence length="195" mass="21653">SDCQVGSWEAWSECDTECGPGTMVRTRKAIQEPKNGGKHCPTLTQKRSCLGTRCPHNPRSALKGKFVLGTVGFLIFCLPSLFETLAINLLKRYYSQLVRLSASCQLRENLSRATGGKVCVRCESQAMRPNLGYRCPGHGTMDRSTRWSALSTPHCHGRWMRLQVESALRPGLVDNFISDVNTCPICEEGPAFIFV</sequence>
<dbReference type="PROSITE" id="PS50092">
    <property type="entry name" value="TSP1"/>
    <property type="match status" value="1"/>
</dbReference>
<evidence type="ECO:0000256" key="4">
    <source>
        <dbReference type="SAM" id="Phobius"/>
    </source>
</evidence>
<keyword evidence="7" id="KW-1185">Reference proteome</keyword>
<accession>A0A3Q0IWP2</accession>
<keyword evidence="4" id="KW-0812">Transmembrane</keyword>
<evidence type="ECO:0000259" key="5">
    <source>
        <dbReference type="Pfam" id="PF19028"/>
    </source>
</evidence>
<dbReference type="RefSeq" id="XP_026679083.1">
    <property type="nucleotide sequence ID" value="XM_026823282.1"/>
</dbReference>
<dbReference type="SUPFAM" id="SSF82895">
    <property type="entry name" value="TSP-1 type 1 repeat"/>
    <property type="match status" value="1"/>
</dbReference>
<feature type="domain" description="SBSPON-like C-terminal" evidence="6">
    <location>
        <begin position="113"/>
        <end position="164"/>
    </location>
</feature>
<feature type="transmembrane region" description="Helical" evidence="4">
    <location>
        <begin position="66"/>
        <end position="90"/>
    </location>
</feature>
<dbReference type="FunFam" id="2.20.100.10:FF:000134">
    <property type="entry name" value="Uncharacterized protein"/>
    <property type="match status" value="1"/>
</dbReference>
<evidence type="ECO:0000256" key="1">
    <source>
        <dbReference type="ARBA" id="ARBA00022729"/>
    </source>
</evidence>
<gene>
    <name evidence="8" type="primary">LOC103508772</name>
</gene>
<evidence type="ECO:0000313" key="8">
    <source>
        <dbReference type="RefSeq" id="XP_026679083.1"/>
    </source>
</evidence>
<keyword evidence="4" id="KW-1133">Transmembrane helix</keyword>
<dbReference type="InterPro" id="IPR036383">
    <property type="entry name" value="TSP1_rpt_sf"/>
</dbReference>
<organism evidence="7 8">
    <name type="scientific">Diaphorina citri</name>
    <name type="common">Asian citrus psyllid</name>
    <dbReference type="NCBI Taxonomy" id="121845"/>
    <lineage>
        <taxon>Eukaryota</taxon>
        <taxon>Metazoa</taxon>
        <taxon>Ecdysozoa</taxon>
        <taxon>Arthropoda</taxon>
        <taxon>Hexapoda</taxon>
        <taxon>Insecta</taxon>
        <taxon>Pterygota</taxon>
        <taxon>Neoptera</taxon>
        <taxon>Paraneoptera</taxon>
        <taxon>Hemiptera</taxon>
        <taxon>Sternorrhyncha</taxon>
        <taxon>Psylloidea</taxon>
        <taxon>Psyllidae</taxon>
        <taxon>Diaphorininae</taxon>
        <taxon>Diaphorina</taxon>
    </lineage>
</organism>
<dbReference type="PANTHER" id="PTHR20920">
    <property type="entry name" value="RPE-SPONDIN"/>
    <property type="match status" value="1"/>
</dbReference>
<dbReference type="GeneID" id="103508772"/>
<keyword evidence="3" id="KW-0325">Glycoprotein</keyword>
<evidence type="ECO:0000256" key="3">
    <source>
        <dbReference type="ARBA" id="ARBA00023180"/>
    </source>
</evidence>
<dbReference type="InterPro" id="IPR000884">
    <property type="entry name" value="TSP1_rpt"/>
</dbReference>
<dbReference type="Proteomes" id="UP000079169">
    <property type="component" value="Unplaced"/>
</dbReference>
<proteinExistence type="predicted"/>
<evidence type="ECO:0000259" key="6">
    <source>
        <dbReference type="Pfam" id="PF25031"/>
    </source>
</evidence>
<dbReference type="InterPro" id="IPR056801">
    <property type="entry name" value="SBSPON_C"/>
</dbReference>
<dbReference type="InterPro" id="IPR039942">
    <property type="entry name" value="SBSPO"/>
</dbReference>
<keyword evidence="1" id="KW-0732">Signal</keyword>
<evidence type="ECO:0000256" key="2">
    <source>
        <dbReference type="ARBA" id="ARBA00023157"/>
    </source>
</evidence>
<protein>
    <submittedName>
        <fullName evidence="8">Somatomedin-B and thrombospondin type-1 domain-containing protein</fullName>
    </submittedName>
</protein>